<organism evidence="12 13">
    <name type="scientific">Xylocopilactobacillus apis</name>
    <dbReference type="NCBI Taxonomy" id="2932183"/>
    <lineage>
        <taxon>Bacteria</taxon>
        <taxon>Bacillati</taxon>
        <taxon>Bacillota</taxon>
        <taxon>Bacilli</taxon>
        <taxon>Lactobacillales</taxon>
        <taxon>Lactobacillaceae</taxon>
        <taxon>Xylocopilactobacillus</taxon>
    </lineage>
</organism>
<dbReference type="EMBL" id="AP026801">
    <property type="protein sequence ID" value="BDR56150.1"/>
    <property type="molecule type" value="Genomic_DNA"/>
</dbReference>
<dbReference type="InterPro" id="IPR015424">
    <property type="entry name" value="PyrdxlP-dep_Trfase"/>
</dbReference>
<dbReference type="PROSITE" id="PS00595">
    <property type="entry name" value="AA_TRANSFER_CLASS_5"/>
    <property type="match status" value="1"/>
</dbReference>
<evidence type="ECO:0000256" key="8">
    <source>
        <dbReference type="ARBA" id="ARBA00023014"/>
    </source>
</evidence>
<evidence type="ECO:0000313" key="13">
    <source>
        <dbReference type="Proteomes" id="UP001321804"/>
    </source>
</evidence>
<keyword evidence="4" id="KW-0808">Transferase</keyword>
<comment type="cofactor">
    <cofactor evidence="1 10">
        <name>pyridoxal 5'-phosphate</name>
        <dbReference type="ChEBI" id="CHEBI:597326"/>
    </cofactor>
</comment>
<accession>A0AAU9D1J7</accession>
<dbReference type="InterPro" id="IPR020578">
    <property type="entry name" value="Aminotrans_V_PyrdxlP_BS"/>
</dbReference>
<dbReference type="Gene3D" id="3.90.1150.10">
    <property type="entry name" value="Aspartate Aminotransferase, domain 1"/>
    <property type="match status" value="1"/>
</dbReference>
<evidence type="ECO:0000256" key="9">
    <source>
        <dbReference type="ARBA" id="ARBA00050776"/>
    </source>
</evidence>
<dbReference type="Proteomes" id="UP001321804">
    <property type="component" value="Chromosome"/>
</dbReference>
<dbReference type="PANTHER" id="PTHR11601:SF34">
    <property type="entry name" value="CYSTEINE DESULFURASE"/>
    <property type="match status" value="1"/>
</dbReference>
<dbReference type="InterPro" id="IPR015421">
    <property type="entry name" value="PyrdxlP-dep_Trfase_major"/>
</dbReference>
<dbReference type="KEGG" id="xak:KIMC2_07120"/>
<keyword evidence="7" id="KW-0408">Iron</keyword>
<comment type="catalytic activity">
    <reaction evidence="9">
        <text>(sulfur carrier)-H + L-cysteine = (sulfur carrier)-SH + L-alanine</text>
        <dbReference type="Rhea" id="RHEA:43892"/>
        <dbReference type="Rhea" id="RHEA-COMP:14737"/>
        <dbReference type="Rhea" id="RHEA-COMP:14739"/>
        <dbReference type="ChEBI" id="CHEBI:29917"/>
        <dbReference type="ChEBI" id="CHEBI:35235"/>
        <dbReference type="ChEBI" id="CHEBI:57972"/>
        <dbReference type="ChEBI" id="CHEBI:64428"/>
        <dbReference type="EC" id="2.8.1.7"/>
    </reaction>
</comment>
<dbReference type="GO" id="GO:0046872">
    <property type="term" value="F:metal ion binding"/>
    <property type="evidence" value="ECO:0007669"/>
    <property type="project" value="UniProtKB-KW"/>
</dbReference>
<evidence type="ECO:0000256" key="5">
    <source>
        <dbReference type="ARBA" id="ARBA00022723"/>
    </source>
</evidence>
<evidence type="ECO:0000256" key="3">
    <source>
        <dbReference type="ARBA" id="ARBA00012239"/>
    </source>
</evidence>
<proteinExistence type="inferred from homology"/>
<dbReference type="PANTHER" id="PTHR11601">
    <property type="entry name" value="CYSTEINE DESULFURYLASE FAMILY MEMBER"/>
    <property type="match status" value="1"/>
</dbReference>
<reference evidence="12 13" key="1">
    <citation type="journal article" date="2023" name="Microbiol. Spectr.">
        <title>Symbiosis of Carpenter Bees with Uncharacterized Lactic Acid Bacteria Showing NAD Auxotrophy.</title>
        <authorList>
            <person name="Kawasaki S."/>
            <person name="Ozawa K."/>
            <person name="Mori T."/>
            <person name="Yamamoto A."/>
            <person name="Ito M."/>
            <person name="Ohkuma M."/>
            <person name="Sakamoto M."/>
            <person name="Matsutani M."/>
        </authorList>
    </citation>
    <scope>NUCLEOTIDE SEQUENCE [LARGE SCALE GENOMIC DNA]</scope>
    <source>
        <strain evidence="12 13">KimC2</strain>
    </source>
</reference>
<dbReference type="PIRSF" id="PIRSF005572">
    <property type="entry name" value="NifS"/>
    <property type="match status" value="1"/>
</dbReference>
<dbReference type="EC" id="2.8.1.7" evidence="3"/>
<dbReference type="RefSeq" id="WP_317698021.1">
    <property type="nucleotide sequence ID" value="NZ_AP026801.1"/>
</dbReference>
<dbReference type="GO" id="GO:0051536">
    <property type="term" value="F:iron-sulfur cluster binding"/>
    <property type="evidence" value="ECO:0007669"/>
    <property type="project" value="UniProtKB-KW"/>
</dbReference>
<keyword evidence="5" id="KW-0479">Metal-binding</keyword>
<evidence type="ECO:0000313" key="12">
    <source>
        <dbReference type="EMBL" id="BDR56150.1"/>
    </source>
</evidence>
<evidence type="ECO:0000256" key="4">
    <source>
        <dbReference type="ARBA" id="ARBA00022679"/>
    </source>
</evidence>
<dbReference type="InterPro" id="IPR000192">
    <property type="entry name" value="Aminotrans_V_dom"/>
</dbReference>
<evidence type="ECO:0000256" key="7">
    <source>
        <dbReference type="ARBA" id="ARBA00023004"/>
    </source>
</evidence>
<dbReference type="InterPro" id="IPR016454">
    <property type="entry name" value="Cysteine_dSase"/>
</dbReference>
<dbReference type="FunFam" id="3.40.640.10:FF:000084">
    <property type="entry name" value="IscS-like cysteine desulfurase"/>
    <property type="match status" value="1"/>
</dbReference>
<dbReference type="Gene3D" id="3.40.640.10">
    <property type="entry name" value="Type I PLP-dependent aspartate aminotransferase-like (Major domain)"/>
    <property type="match status" value="1"/>
</dbReference>
<keyword evidence="13" id="KW-1185">Reference proteome</keyword>
<evidence type="ECO:0000256" key="6">
    <source>
        <dbReference type="ARBA" id="ARBA00022898"/>
    </source>
</evidence>
<name>A0AAU9D1J7_9LACO</name>
<keyword evidence="8" id="KW-0411">Iron-sulfur</keyword>
<feature type="domain" description="Aminotransferase class V" evidence="11">
    <location>
        <begin position="5"/>
        <end position="368"/>
    </location>
</feature>
<evidence type="ECO:0000256" key="2">
    <source>
        <dbReference type="ARBA" id="ARBA00006490"/>
    </source>
</evidence>
<dbReference type="InterPro" id="IPR015422">
    <property type="entry name" value="PyrdxlP-dep_Trfase_small"/>
</dbReference>
<dbReference type="GO" id="GO:0031071">
    <property type="term" value="F:cysteine desulfurase activity"/>
    <property type="evidence" value="ECO:0007669"/>
    <property type="project" value="UniProtKB-EC"/>
</dbReference>
<dbReference type="Pfam" id="PF00266">
    <property type="entry name" value="Aminotran_5"/>
    <property type="match status" value="1"/>
</dbReference>
<dbReference type="AlphaFoldDB" id="A0AAU9D1J7"/>
<dbReference type="SUPFAM" id="SSF53383">
    <property type="entry name" value="PLP-dependent transferases"/>
    <property type="match status" value="1"/>
</dbReference>
<sequence>MNRYYFDHAATTPVAPEVIKVITDSLTNDFGNVSSTHFFGQREKLKLRNARKVMADEIHADLNEIYFTSGATESNNTVIRQVALKRANEGRHLITTSVEHPSVLNVMKYLSEHGYEVTFLPVNDTGAINLNDLKNALRPDTILVSIMAANNETGSLMPIKEIGKTLKDHTAWFHVDATQALGIEAIDVKELNIDFLSVSAHKIYGPKGIGFLYKNQKLVIPPLLLGGEQENKFRAGTTNLPLIMGFEAAMKLCTPKNEQEWAIIYREYKQIIIDELKNSGIEFEINGDLDHSLPQTINLWLKDIPSQVLIPRLDLDGFAVSAGSACTAGSAEDSHVLLAMYPDNLKRVRESIRISFGRDNNKNDVVKLAEELVKQVTHLKQKGQ</sequence>
<dbReference type="Gene3D" id="1.10.260.50">
    <property type="match status" value="1"/>
</dbReference>
<evidence type="ECO:0000256" key="1">
    <source>
        <dbReference type="ARBA" id="ARBA00001933"/>
    </source>
</evidence>
<comment type="similarity">
    <text evidence="2">Belongs to the class-V pyridoxal-phosphate-dependent aminotransferase family. NifS/IscS subfamily.</text>
</comment>
<gene>
    <name evidence="12" type="primary">iscS</name>
    <name evidence="12" type="ORF">KIMC2_07120</name>
</gene>
<protein>
    <recommendedName>
        <fullName evidence="3">cysteine desulfurase</fullName>
        <ecNumber evidence="3">2.8.1.7</ecNumber>
    </recommendedName>
</protein>
<evidence type="ECO:0000259" key="11">
    <source>
        <dbReference type="Pfam" id="PF00266"/>
    </source>
</evidence>
<evidence type="ECO:0000256" key="10">
    <source>
        <dbReference type="RuleBase" id="RU004504"/>
    </source>
</evidence>
<keyword evidence="6" id="KW-0663">Pyridoxal phosphate</keyword>